<dbReference type="AlphaFoldDB" id="A0A7V1D350"/>
<reference evidence="1" key="1">
    <citation type="journal article" date="2020" name="mSystems">
        <title>Genome- and Community-Level Interaction Insights into Carbon Utilization and Element Cycling Functions of Hydrothermarchaeota in Hydrothermal Sediment.</title>
        <authorList>
            <person name="Zhou Z."/>
            <person name="Liu Y."/>
            <person name="Xu W."/>
            <person name="Pan J."/>
            <person name="Luo Z.H."/>
            <person name="Li M."/>
        </authorList>
    </citation>
    <scope>NUCLEOTIDE SEQUENCE [LARGE SCALE GENOMIC DNA]</scope>
    <source>
        <strain evidence="1">HyVt-346</strain>
    </source>
</reference>
<protein>
    <submittedName>
        <fullName evidence="1">DUF2999 family protein</fullName>
    </submittedName>
</protein>
<name>A0A7V1D350_9GAMM</name>
<organism evidence="1">
    <name type="scientific">Pseudoalteromonas prydzensis</name>
    <dbReference type="NCBI Taxonomy" id="182141"/>
    <lineage>
        <taxon>Bacteria</taxon>
        <taxon>Pseudomonadati</taxon>
        <taxon>Pseudomonadota</taxon>
        <taxon>Gammaproteobacteria</taxon>
        <taxon>Alteromonadales</taxon>
        <taxon>Pseudoalteromonadaceae</taxon>
        <taxon>Pseudoalteromonas</taxon>
    </lineage>
</organism>
<sequence>MNPIIATLQEHNVSDEKVHELFQAFTQNPMMAMALVQQLGIPPEKLQALMGLVMTQPQLIKEAAASLGIADGELEKAKQQYKNQ</sequence>
<proteinExistence type="predicted"/>
<dbReference type="EMBL" id="DRGM01000210">
    <property type="protein sequence ID" value="HEA19022.1"/>
    <property type="molecule type" value="Genomic_DNA"/>
</dbReference>
<dbReference type="Proteomes" id="UP000886188">
    <property type="component" value="Unassembled WGS sequence"/>
</dbReference>
<gene>
    <name evidence="1" type="ORF">ENH88_21740</name>
</gene>
<accession>A0A7V1D350</accession>
<evidence type="ECO:0000313" key="1">
    <source>
        <dbReference type="EMBL" id="HEA19022.1"/>
    </source>
</evidence>
<dbReference type="InterPro" id="IPR021376">
    <property type="entry name" value="DUF2999"/>
</dbReference>
<comment type="caution">
    <text evidence="1">The sequence shown here is derived from an EMBL/GenBank/DDBJ whole genome shotgun (WGS) entry which is preliminary data.</text>
</comment>
<dbReference type="RefSeq" id="WP_304185542.1">
    <property type="nucleotide sequence ID" value="NZ_DRGM01000210.1"/>
</dbReference>
<dbReference type="Pfam" id="PF11212">
    <property type="entry name" value="DUF2999"/>
    <property type="match status" value="1"/>
</dbReference>